<dbReference type="Proteomes" id="UP000784294">
    <property type="component" value="Unassembled WGS sequence"/>
</dbReference>
<proteinExistence type="predicted"/>
<evidence type="ECO:0000256" key="1">
    <source>
        <dbReference type="SAM" id="MobiDB-lite"/>
    </source>
</evidence>
<reference evidence="2" key="1">
    <citation type="submission" date="2018-11" db="EMBL/GenBank/DDBJ databases">
        <authorList>
            <consortium name="Pathogen Informatics"/>
        </authorList>
    </citation>
    <scope>NUCLEOTIDE SEQUENCE</scope>
</reference>
<evidence type="ECO:0000313" key="3">
    <source>
        <dbReference type="Proteomes" id="UP000784294"/>
    </source>
</evidence>
<sequence>MHGWVQGNGCEGQRMGGKPGSRAWVEGSGPKGDGQIEQEIRLRCTCGHAVQLCSAKLCQTRVRISPTETCSPPCLPCGPPRSDPFGPHSYLCHTGRPNLVYEARPAWLSISSQTREAIFTLLRTRKVALLNCPPREPPPPLYSVIWVRPWQSVSP</sequence>
<evidence type="ECO:0000313" key="2">
    <source>
        <dbReference type="EMBL" id="VEL08132.1"/>
    </source>
</evidence>
<comment type="caution">
    <text evidence="2">The sequence shown here is derived from an EMBL/GenBank/DDBJ whole genome shotgun (WGS) entry which is preliminary data.</text>
</comment>
<keyword evidence="3" id="KW-1185">Reference proteome</keyword>
<name>A0A448WC38_9PLAT</name>
<accession>A0A448WC38</accession>
<dbReference type="EMBL" id="CAAALY010003240">
    <property type="protein sequence ID" value="VEL08132.1"/>
    <property type="molecule type" value="Genomic_DNA"/>
</dbReference>
<dbReference type="AlphaFoldDB" id="A0A448WC38"/>
<organism evidence="2 3">
    <name type="scientific">Protopolystoma xenopodis</name>
    <dbReference type="NCBI Taxonomy" id="117903"/>
    <lineage>
        <taxon>Eukaryota</taxon>
        <taxon>Metazoa</taxon>
        <taxon>Spiralia</taxon>
        <taxon>Lophotrochozoa</taxon>
        <taxon>Platyhelminthes</taxon>
        <taxon>Monogenea</taxon>
        <taxon>Polyopisthocotylea</taxon>
        <taxon>Polystomatidea</taxon>
        <taxon>Polystomatidae</taxon>
        <taxon>Protopolystoma</taxon>
    </lineage>
</organism>
<protein>
    <submittedName>
        <fullName evidence="2">Uncharacterized protein</fullName>
    </submittedName>
</protein>
<gene>
    <name evidence="2" type="ORF">PXEA_LOCUS1572</name>
</gene>
<feature type="region of interest" description="Disordered" evidence="1">
    <location>
        <begin position="1"/>
        <end position="32"/>
    </location>
</feature>